<gene>
    <name evidence="6" type="ORF">SteCoe_19469</name>
</gene>
<dbReference type="GO" id="GO:0000226">
    <property type="term" value="P:microtubule cytoskeleton organization"/>
    <property type="evidence" value="ECO:0007669"/>
    <property type="project" value="TreeGrafter"/>
</dbReference>
<organism evidence="6 7">
    <name type="scientific">Stentor coeruleus</name>
    <dbReference type="NCBI Taxonomy" id="5963"/>
    <lineage>
        <taxon>Eukaryota</taxon>
        <taxon>Sar</taxon>
        <taxon>Alveolata</taxon>
        <taxon>Ciliophora</taxon>
        <taxon>Postciliodesmatophora</taxon>
        <taxon>Heterotrichea</taxon>
        <taxon>Heterotrichida</taxon>
        <taxon>Stentoridae</taxon>
        <taxon>Stentor</taxon>
    </lineage>
</organism>
<evidence type="ECO:0000256" key="4">
    <source>
        <dbReference type="ARBA" id="ARBA00041448"/>
    </source>
</evidence>
<dbReference type="OrthoDB" id="429138at2759"/>
<keyword evidence="3" id="KW-0067">ATP-binding</keyword>
<name>A0A1R2BU85_9CILI</name>
<dbReference type="PANTHER" id="PTHR12241">
    <property type="entry name" value="TUBULIN POLYGLUTAMYLASE"/>
    <property type="match status" value="1"/>
</dbReference>
<protein>
    <recommendedName>
        <fullName evidence="4">Tubulin--tyrosine ligase-like protein 5</fullName>
    </recommendedName>
</protein>
<dbReference type="Gene3D" id="3.30.470.20">
    <property type="entry name" value="ATP-grasp fold, B domain"/>
    <property type="match status" value="1"/>
</dbReference>
<reference evidence="6 7" key="1">
    <citation type="submission" date="2016-11" db="EMBL/GenBank/DDBJ databases">
        <title>The macronuclear genome of Stentor coeruleus: a giant cell with tiny introns.</title>
        <authorList>
            <person name="Slabodnick M."/>
            <person name="Ruby J.G."/>
            <person name="Reiff S.B."/>
            <person name="Swart E.C."/>
            <person name="Gosai S."/>
            <person name="Prabakaran S."/>
            <person name="Witkowska E."/>
            <person name="Larue G.E."/>
            <person name="Fisher S."/>
            <person name="Freeman R.M."/>
            <person name="Gunawardena J."/>
            <person name="Chu W."/>
            <person name="Stover N.A."/>
            <person name="Gregory B.D."/>
            <person name="Nowacki M."/>
            <person name="Derisi J."/>
            <person name="Roy S.W."/>
            <person name="Marshall W.F."/>
            <person name="Sood P."/>
        </authorList>
    </citation>
    <scope>NUCLEOTIDE SEQUENCE [LARGE SCALE GENOMIC DNA]</scope>
    <source>
        <strain evidence="6">WM001</strain>
    </source>
</reference>
<accession>A0A1R2BU85</accession>
<comment type="caution">
    <text evidence="6">The sequence shown here is derived from an EMBL/GenBank/DDBJ whole genome shotgun (WGS) entry which is preliminary data.</text>
</comment>
<dbReference type="GO" id="GO:0036064">
    <property type="term" value="C:ciliary basal body"/>
    <property type="evidence" value="ECO:0007669"/>
    <property type="project" value="TreeGrafter"/>
</dbReference>
<dbReference type="InterPro" id="IPR004344">
    <property type="entry name" value="TTL/TTLL_fam"/>
</dbReference>
<keyword evidence="2" id="KW-0547">Nucleotide-binding</keyword>
<evidence type="ECO:0000256" key="2">
    <source>
        <dbReference type="ARBA" id="ARBA00022741"/>
    </source>
</evidence>
<evidence type="ECO:0000313" key="7">
    <source>
        <dbReference type="Proteomes" id="UP000187209"/>
    </source>
</evidence>
<dbReference type="GO" id="GO:0005524">
    <property type="term" value="F:ATP binding"/>
    <property type="evidence" value="ECO:0007669"/>
    <property type="project" value="UniProtKB-KW"/>
</dbReference>
<evidence type="ECO:0000256" key="1">
    <source>
        <dbReference type="ARBA" id="ARBA00022598"/>
    </source>
</evidence>
<dbReference type="PANTHER" id="PTHR12241:SF145">
    <property type="entry name" value="TUBULIN POLYGLUTAMYLASE TTLL5"/>
    <property type="match status" value="1"/>
</dbReference>
<proteinExistence type="predicted"/>
<dbReference type="AlphaFoldDB" id="A0A1R2BU85"/>
<keyword evidence="7" id="KW-1185">Reference proteome</keyword>
<dbReference type="Pfam" id="PF03133">
    <property type="entry name" value="TTL"/>
    <property type="match status" value="1"/>
</dbReference>
<comment type="catalytic activity">
    <reaction evidence="5">
        <text>L-glutamyl-[protein] + L-glutamate + ATP = gamma-L-glutamyl-L-glutamyl-[protein] + ADP + phosphate + H(+)</text>
        <dbReference type="Rhea" id="RHEA:60144"/>
        <dbReference type="Rhea" id="RHEA-COMP:10208"/>
        <dbReference type="Rhea" id="RHEA-COMP:15517"/>
        <dbReference type="ChEBI" id="CHEBI:15378"/>
        <dbReference type="ChEBI" id="CHEBI:29973"/>
        <dbReference type="ChEBI" id="CHEBI:29985"/>
        <dbReference type="ChEBI" id="CHEBI:30616"/>
        <dbReference type="ChEBI" id="CHEBI:43474"/>
        <dbReference type="ChEBI" id="CHEBI:143622"/>
        <dbReference type="ChEBI" id="CHEBI:456216"/>
    </reaction>
    <physiologicalReaction direction="left-to-right" evidence="5">
        <dbReference type="Rhea" id="RHEA:60145"/>
    </physiologicalReaction>
</comment>
<sequence>MEKSEFSMISLPPKSQAAPGYRKLKPYNTIEKERWEGIDIQGVGVPRKGLFTHPSTPAYLEDLERQWKQIHDEIKKSTKPRNYINFQEPNAANSELFYKFIKSDVKIVKTVLEAAGFIPTTSHDWSILWSCGTPNNFFYQNLNIGQRVNHFPSSTEITRKDRLCYTITQMQEHFGKKNYDITPDTYNLPDEFADFYAHFHNEKHVKWIVKPPASSQGKGIYLVDSINEVPIDENCIISKYIENPLLINDLKFDIRIYVLVTSYEPLRIYMYEEGLARFASEPYNLLSKKNKFSHLTNYSLNKHNENFVQNQDYRNDDVGHKWSLSALCRHLEAEGVDIELMWMRIYDLIIKTIIASEPAVVAACKKSSLHHNSCFDLFGFDVILDSGLKPWLLEVNLSPSLSTDSPLDYHIKSNLLIDAFNLMGIGPLERKKEVMSYVRNRLQFKNTRSDASPMRKKPNYMQSPKFQEHLRDTLEQYERRGHFIRIYPAKGTDYYDMYFQPAKIVNKALYKALFNDSTEKKTPNIENLPLIAENKSPNRRVTHKARNYSEEKTSKPEKIILTADDILIEYISRIWHAIRSLKEEKLKTNWRRNLERFITHTVWHASDTRRGANSKLWQRLENRLIEMKERRRRLVNNLQGDDMEEHRKKVMRQFSGTELENMLKSSFRTTAVEVVGCLFDIDGKGILTEMIRWLASINDKESVLAPRTEIENQDVIYFDEESYEEEKYF</sequence>
<evidence type="ECO:0000256" key="5">
    <source>
        <dbReference type="ARBA" id="ARBA00049274"/>
    </source>
</evidence>
<evidence type="ECO:0000256" key="3">
    <source>
        <dbReference type="ARBA" id="ARBA00022840"/>
    </source>
</evidence>
<evidence type="ECO:0000313" key="6">
    <source>
        <dbReference type="EMBL" id="OMJ80314.1"/>
    </source>
</evidence>
<keyword evidence="1" id="KW-0436">Ligase</keyword>
<dbReference type="SUPFAM" id="SSF56059">
    <property type="entry name" value="Glutathione synthetase ATP-binding domain-like"/>
    <property type="match status" value="1"/>
</dbReference>
<dbReference type="PROSITE" id="PS51221">
    <property type="entry name" value="TTL"/>
    <property type="match status" value="1"/>
</dbReference>
<dbReference type="EMBL" id="MPUH01000429">
    <property type="protein sequence ID" value="OMJ80314.1"/>
    <property type="molecule type" value="Genomic_DNA"/>
</dbReference>
<dbReference type="GO" id="GO:0015631">
    <property type="term" value="F:tubulin binding"/>
    <property type="evidence" value="ECO:0007669"/>
    <property type="project" value="TreeGrafter"/>
</dbReference>
<dbReference type="Proteomes" id="UP000187209">
    <property type="component" value="Unassembled WGS sequence"/>
</dbReference>
<dbReference type="GO" id="GO:0070740">
    <property type="term" value="F:tubulin-glutamic acid ligase activity"/>
    <property type="evidence" value="ECO:0007669"/>
    <property type="project" value="TreeGrafter"/>
</dbReference>